<keyword evidence="9" id="KW-0496">Mitochondrion</keyword>
<dbReference type="AlphaFoldDB" id="A0A1I8P7J9"/>
<comment type="subcellular location">
    <subcellularLocation>
        <location evidence="1">Mitochondrion</location>
    </subcellularLocation>
</comment>
<evidence type="ECO:0000256" key="8">
    <source>
        <dbReference type="ARBA" id="ARBA00022980"/>
    </source>
</evidence>
<evidence type="ECO:0000256" key="11">
    <source>
        <dbReference type="ARBA" id="ARBA00035134"/>
    </source>
</evidence>
<dbReference type="Pfam" id="PF13812">
    <property type="entry name" value="PPR_3"/>
    <property type="match status" value="1"/>
</dbReference>
<dbReference type="Proteomes" id="UP000095300">
    <property type="component" value="Unassembled WGS sequence"/>
</dbReference>
<dbReference type="STRING" id="35570.A0A1I8P7J9"/>
<dbReference type="GO" id="GO:0032543">
    <property type="term" value="P:mitochondrial translation"/>
    <property type="evidence" value="ECO:0007669"/>
    <property type="project" value="InterPro"/>
</dbReference>
<evidence type="ECO:0000256" key="7">
    <source>
        <dbReference type="ARBA" id="ARBA00022946"/>
    </source>
</evidence>
<keyword evidence="10" id="KW-0687">Ribonucleoprotein</keyword>
<name>A0A1I8P7J9_STOCA</name>
<dbReference type="GO" id="GO:1990904">
    <property type="term" value="C:ribonucleoprotein complex"/>
    <property type="evidence" value="ECO:0007669"/>
    <property type="project" value="UniProtKB-KW"/>
</dbReference>
<dbReference type="GO" id="GO:0005840">
    <property type="term" value="C:ribosome"/>
    <property type="evidence" value="ECO:0007669"/>
    <property type="project" value="UniProtKB-KW"/>
</dbReference>
<accession>A0A1I8P7J9</accession>
<evidence type="ECO:0000313" key="12">
    <source>
        <dbReference type="EnsemblMetazoa" id="SCAU005558-PA"/>
    </source>
</evidence>
<keyword evidence="8" id="KW-0689">Ribosomal protein</keyword>
<reference evidence="12" key="2">
    <citation type="submission" date="2020-05" db="UniProtKB">
        <authorList>
            <consortium name="EnsemblMetazoa"/>
        </authorList>
    </citation>
    <scope>IDENTIFICATION</scope>
    <source>
        <strain evidence="12">USDA</strain>
    </source>
</reference>
<dbReference type="OrthoDB" id="185373at2759"/>
<dbReference type="PANTHER" id="PTHR16276:SF1">
    <property type="entry name" value="SMALL RIBOSOMAL SUBUNIT PROTEIN MS39"/>
    <property type="match status" value="1"/>
</dbReference>
<keyword evidence="6" id="KW-0694">RNA-binding</keyword>
<evidence type="ECO:0000256" key="1">
    <source>
        <dbReference type="ARBA" id="ARBA00004173"/>
    </source>
</evidence>
<evidence type="ECO:0000256" key="3">
    <source>
        <dbReference type="ARBA" id="ARBA00022730"/>
    </source>
</evidence>
<evidence type="ECO:0000313" key="13">
    <source>
        <dbReference type="Proteomes" id="UP000095300"/>
    </source>
</evidence>
<evidence type="ECO:0000256" key="5">
    <source>
        <dbReference type="ARBA" id="ARBA00022845"/>
    </source>
</evidence>
<dbReference type="PANTHER" id="PTHR16276">
    <property type="entry name" value="PENTATRICOPEPTIDE REPEAT DOMAIN-CONTAINING PROTEIN 3"/>
    <property type="match status" value="1"/>
</dbReference>
<dbReference type="KEGG" id="scac:106083739"/>
<dbReference type="InterPro" id="IPR037387">
    <property type="entry name" value="PTCD3"/>
</dbReference>
<keyword evidence="7" id="KW-0809">Transit peptide</keyword>
<dbReference type="Pfam" id="PF22330">
    <property type="entry name" value="Rib_mS39_PPR"/>
    <property type="match status" value="1"/>
</dbReference>
<keyword evidence="3" id="KW-0699">rRNA-binding</keyword>
<keyword evidence="13" id="KW-1185">Reference proteome</keyword>
<dbReference type="InterPro" id="IPR055063">
    <property type="entry name" value="Rib_mS39_PPR"/>
</dbReference>
<dbReference type="FunFam" id="1.25.40.10:FF:001004">
    <property type="entry name" value="Protein PTCD3 homolog, mitochondrial"/>
    <property type="match status" value="1"/>
</dbReference>
<proteinExistence type="inferred from homology"/>
<dbReference type="InterPro" id="IPR002885">
    <property type="entry name" value="PPR_rpt"/>
</dbReference>
<dbReference type="GO" id="GO:0005739">
    <property type="term" value="C:mitochondrion"/>
    <property type="evidence" value="ECO:0007669"/>
    <property type="project" value="UniProtKB-SubCell"/>
</dbReference>
<comment type="similarity">
    <text evidence="2">Belongs to the mitochondrion-specific ribosomal protein mS39 family.</text>
</comment>
<evidence type="ECO:0000256" key="9">
    <source>
        <dbReference type="ARBA" id="ARBA00023128"/>
    </source>
</evidence>
<dbReference type="GO" id="GO:0043024">
    <property type="term" value="F:ribosomal small subunit binding"/>
    <property type="evidence" value="ECO:0007669"/>
    <property type="project" value="InterPro"/>
</dbReference>
<evidence type="ECO:0000256" key="2">
    <source>
        <dbReference type="ARBA" id="ARBA00008551"/>
    </source>
</evidence>
<dbReference type="GO" id="GO:0006417">
    <property type="term" value="P:regulation of translation"/>
    <property type="evidence" value="ECO:0007669"/>
    <property type="project" value="UniProtKB-KW"/>
</dbReference>
<dbReference type="EnsemblMetazoa" id="SCAU005558-RB">
    <property type="protein sequence ID" value="SCAU005558-PB"/>
    <property type="gene ID" value="SCAU005558"/>
</dbReference>
<dbReference type="InterPro" id="IPR011990">
    <property type="entry name" value="TPR-like_helical_dom_sf"/>
</dbReference>
<evidence type="ECO:0000256" key="6">
    <source>
        <dbReference type="ARBA" id="ARBA00022884"/>
    </source>
</evidence>
<reference evidence="13" key="1">
    <citation type="submission" date="2015-05" db="EMBL/GenBank/DDBJ databases">
        <authorList>
            <person name="Wilson R.K."/>
            <person name="Warren W.C."/>
            <person name="Olafson P."/>
        </authorList>
    </citation>
    <scope>NUCLEOTIDE SEQUENCE [LARGE SCALE GENOMIC DNA]</scope>
    <source>
        <strain evidence="13">USDA</strain>
    </source>
</reference>
<organism evidence="12 13">
    <name type="scientific">Stomoxys calcitrans</name>
    <name type="common">Stable fly</name>
    <name type="synonym">Conops calcitrans</name>
    <dbReference type="NCBI Taxonomy" id="35570"/>
    <lineage>
        <taxon>Eukaryota</taxon>
        <taxon>Metazoa</taxon>
        <taxon>Ecdysozoa</taxon>
        <taxon>Arthropoda</taxon>
        <taxon>Hexapoda</taxon>
        <taxon>Insecta</taxon>
        <taxon>Pterygota</taxon>
        <taxon>Neoptera</taxon>
        <taxon>Endopterygota</taxon>
        <taxon>Diptera</taxon>
        <taxon>Brachycera</taxon>
        <taxon>Muscomorpha</taxon>
        <taxon>Muscoidea</taxon>
        <taxon>Muscidae</taxon>
        <taxon>Stomoxys</taxon>
    </lineage>
</organism>
<sequence length="649" mass="74983">MHLARRLPHLSRHCNVRMMKSTAVSTAKSAEEEIVIPNRIQRSSTDILVALSATVGRDPTAPHYKFHDDPFLIPTSNVSKRTFAMAQESGRKAAKWIKEEHRNLFMHQEAQPPIEAFAPKMVFTEESEVTQQTLETLIRRSLLQDAVYVYNLMKTKGLEISAETKQSLLELLSFYNHQEPMPEEYYEERWFKQNNQGQQRQTKTWKDGELAEQIFNEIEPKTTQAYAAVIRGMAKYYQADRAYALFQEALEKQHHLDTSTYNLILSNVNFLKEKADQKWELCKELLQQMKQQQLKPDLGTLNALLECISTFGNYKMGRTCALQVLAEFKKLNVELSLGSYYYVLIIFCRERGPVSHVIVDILNEIQGKEFKIQHPKDTYFFATAMDVCRNHLHDRSLAKKVDNLLHTGNNFDLIGDTYKESVYYRHYFALLCQTCTIDEFLEIYDTLVPNVYIPEPGVMEEVLKMVEVNAAYELMPRLWSDMVIFDHINRESLLLRTLKIMLSNKPDLTKKSEEQLPEQFAKVAFDIYNKVVESEGRAKKLSFTGQMIGDILTLLVRGGNWEKALEVFNNIDKNQHRIPGTPSENCLMEYVEAAIENKSPSQALQCLQYAVENHMDGLSLAQRIHKGFTLNEVHMSKMKSLVGDSFLKQ</sequence>
<keyword evidence="5" id="KW-0810">Translation regulation</keyword>
<dbReference type="Gene3D" id="1.25.40.10">
    <property type="entry name" value="Tetratricopeptide repeat domain"/>
    <property type="match status" value="1"/>
</dbReference>
<evidence type="ECO:0000256" key="4">
    <source>
        <dbReference type="ARBA" id="ARBA00022737"/>
    </source>
</evidence>
<dbReference type="GO" id="GO:0019843">
    <property type="term" value="F:rRNA binding"/>
    <property type="evidence" value="ECO:0007669"/>
    <property type="project" value="UniProtKB-KW"/>
</dbReference>
<gene>
    <name evidence="12" type="primary">106083739</name>
</gene>
<dbReference type="VEuPathDB" id="VectorBase:SCAU005558"/>
<dbReference type="EnsemblMetazoa" id="SCAU005558-RA">
    <property type="protein sequence ID" value="SCAU005558-PA"/>
    <property type="gene ID" value="SCAU005558"/>
</dbReference>
<protein>
    <recommendedName>
        <fullName evidence="11">Small ribosomal subunit protein mS39</fullName>
    </recommendedName>
</protein>
<keyword evidence="4" id="KW-0677">Repeat</keyword>
<evidence type="ECO:0000256" key="10">
    <source>
        <dbReference type="ARBA" id="ARBA00023274"/>
    </source>
</evidence>